<dbReference type="eggNOG" id="COG0654">
    <property type="taxonomic scope" value="Bacteria"/>
</dbReference>
<reference evidence="1 2" key="1">
    <citation type="submission" date="2010-04" db="EMBL/GenBank/DDBJ databases">
        <authorList>
            <person name="Muzny D."/>
            <person name="Qin X."/>
            <person name="Deng J."/>
            <person name="Jiang H."/>
            <person name="Liu Y."/>
            <person name="Qu J."/>
            <person name="Song X.-Z."/>
            <person name="Zhang L."/>
            <person name="Thornton R."/>
            <person name="Coyle M."/>
            <person name="Francisco L."/>
            <person name="Jackson L."/>
            <person name="Javaid M."/>
            <person name="Korchina V."/>
            <person name="Kovar C."/>
            <person name="Mata R."/>
            <person name="Mathew T."/>
            <person name="Ngo R."/>
            <person name="Nguyen L."/>
            <person name="Nguyen N."/>
            <person name="Okwuonu G."/>
            <person name="Ongeri F."/>
            <person name="Pham C."/>
            <person name="Simmons D."/>
            <person name="Wilczek-Boney K."/>
            <person name="Hale W."/>
            <person name="Jakkamsetti A."/>
            <person name="Pham P."/>
            <person name="Ruth R."/>
            <person name="San Lucas F."/>
            <person name="Warren J."/>
            <person name="Zhang J."/>
            <person name="Zhao Z."/>
            <person name="Zhou C."/>
            <person name="Zhu D."/>
            <person name="Lee S."/>
            <person name="Bess C."/>
            <person name="Blankenburg K."/>
            <person name="Forbes L."/>
            <person name="Fu Q."/>
            <person name="Gubbala S."/>
            <person name="Hirani K."/>
            <person name="Jayaseelan J.C."/>
            <person name="Lara F."/>
            <person name="Munidasa M."/>
            <person name="Palculict T."/>
            <person name="Patil S."/>
            <person name="Pu L.-L."/>
            <person name="Saada N."/>
            <person name="Tang L."/>
            <person name="Weissenberger G."/>
            <person name="Zhu Y."/>
            <person name="Hemphill L."/>
            <person name="Shang Y."/>
            <person name="Youmans B."/>
            <person name="Ayvaz T."/>
            <person name="Ross M."/>
            <person name="Santibanez J."/>
            <person name="Aqrawi P."/>
            <person name="Gross S."/>
            <person name="Joshi V."/>
            <person name="Fowler G."/>
            <person name="Nazareth L."/>
            <person name="Reid J."/>
            <person name="Worley K."/>
            <person name="Petrosino J."/>
            <person name="Highlander S."/>
            <person name="Gibbs R."/>
        </authorList>
    </citation>
    <scope>NUCLEOTIDE SEQUENCE [LARGE SCALE GENOMIC DNA]</scope>
    <source>
        <strain evidence="1 2">ATCC BAA-614</strain>
    </source>
</reference>
<dbReference type="InterPro" id="IPR051704">
    <property type="entry name" value="FAD_aromatic-hydroxylase"/>
</dbReference>
<evidence type="ECO:0000313" key="1">
    <source>
        <dbReference type="EMBL" id="EFG76418.1"/>
    </source>
</evidence>
<protein>
    <recommendedName>
        <fullName evidence="3">FAD-binding domain-containing protein</fullName>
    </recommendedName>
</protein>
<dbReference type="EMBL" id="ADNV01000265">
    <property type="protein sequence ID" value="EFG76418.1"/>
    <property type="molecule type" value="Genomic_DNA"/>
</dbReference>
<dbReference type="AlphaFoldDB" id="D5PC25"/>
<dbReference type="Gene3D" id="3.50.50.60">
    <property type="entry name" value="FAD/NAD(P)-binding domain"/>
    <property type="match status" value="1"/>
</dbReference>
<accession>D5PC25</accession>
<name>D5PC25_9MYCO</name>
<gene>
    <name evidence="1" type="ORF">HMPREF0591_3719</name>
</gene>
<keyword evidence="2" id="KW-1185">Reference proteome</keyword>
<organism evidence="1 2">
    <name type="scientific">Mycobacterium parascrofulaceum ATCC BAA-614</name>
    <dbReference type="NCBI Taxonomy" id="525368"/>
    <lineage>
        <taxon>Bacteria</taxon>
        <taxon>Bacillati</taxon>
        <taxon>Actinomycetota</taxon>
        <taxon>Actinomycetes</taxon>
        <taxon>Mycobacteriales</taxon>
        <taxon>Mycobacteriaceae</taxon>
        <taxon>Mycobacterium</taxon>
        <taxon>Mycobacterium simiae complex</taxon>
    </lineage>
</organism>
<sequence>MRIAISGAGVAGAALAHWLHRTGHTPTLIEQAAGFRTGGYMIDFWGVGYQVAKRMGVEEQVRAAGYEIQRLHSVGSRGEVLADVDARVFSRMVGDDFTSLPRGDLAAAIYRTIEG</sequence>
<dbReference type="PANTHER" id="PTHR46865">
    <property type="entry name" value="OXIDOREDUCTASE-RELATED"/>
    <property type="match status" value="1"/>
</dbReference>
<dbReference type="SUPFAM" id="SSF51905">
    <property type="entry name" value="FAD/NAD(P)-binding domain"/>
    <property type="match status" value="1"/>
</dbReference>
<dbReference type="Proteomes" id="UP000003653">
    <property type="component" value="Unassembled WGS sequence"/>
</dbReference>
<evidence type="ECO:0008006" key="3">
    <source>
        <dbReference type="Google" id="ProtNLM"/>
    </source>
</evidence>
<proteinExistence type="predicted"/>
<dbReference type="PANTHER" id="PTHR46865:SF8">
    <property type="entry name" value="POSSIBLE OXIDOREDUCTASE"/>
    <property type="match status" value="1"/>
</dbReference>
<dbReference type="HOGENOM" id="CLU_094524_1_0_11"/>
<comment type="caution">
    <text evidence="1">The sequence shown here is derived from an EMBL/GenBank/DDBJ whole genome shotgun (WGS) entry which is preliminary data.</text>
</comment>
<evidence type="ECO:0000313" key="2">
    <source>
        <dbReference type="Proteomes" id="UP000003653"/>
    </source>
</evidence>
<dbReference type="InterPro" id="IPR036188">
    <property type="entry name" value="FAD/NAD-bd_sf"/>
</dbReference>